<feature type="region of interest" description="Disordered" evidence="6">
    <location>
        <begin position="1"/>
        <end position="32"/>
    </location>
</feature>
<feature type="transmembrane region" description="Helical" evidence="7">
    <location>
        <begin position="110"/>
        <end position="134"/>
    </location>
</feature>
<keyword evidence="2" id="KW-0813">Transport</keyword>
<dbReference type="Pfam" id="PF07690">
    <property type="entry name" value="MFS_1"/>
    <property type="match status" value="1"/>
</dbReference>
<feature type="transmembrane region" description="Helical" evidence="7">
    <location>
        <begin position="303"/>
        <end position="323"/>
    </location>
</feature>
<gene>
    <name evidence="9" type="ORF">B0I36DRAFT_398578</name>
</gene>
<dbReference type="InterPro" id="IPR011701">
    <property type="entry name" value="MFS"/>
</dbReference>
<feature type="transmembrane region" description="Helical" evidence="7">
    <location>
        <begin position="393"/>
        <end position="413"/>
    </location>
</feature>
<dbReference type="PANTHER" id="PTHR43791:SF9">
    <property type="entry name" value="MAJOR FACILITATOR-TYPE TRANSPORTER HXNP"/>
    <property type="match status" value="1"/>
</dbReference>
<dbReference type="InterPro" id="IPR020846">
    <property type="entry name" value="MFS_dom"/>
</dbReference>
<evidence type="ECO:0000256" key="3">
    <source>
        <dbReference type="ARBA" id="ARBA00022692"/>
    </source>
</evidence>
<evidence type="ECO:0000313" key="9">
    <source>
        <dbReference type="EMBL" id="KAH7014656.1"/>
    </source>
</evidence>
<evidence type="ECO:0000256" key="1">
    <source>
        <dbReference type="ARBA" id="ARBA00004141"/>
    </source>
</evidence>
<evidence type="ECO:0000256" key="2">
    <source>
        <dbReference type="ARBA" id="ARBA00022448"/>
    </source>
</evidence>
<dbReference type="Proteomes" id="UP000756346">
    <property type="component" value="Unassembled WGS sequence"/>
</dbReference>
<feature type="transmembrane region" description="Helical" evidence="7">
    <location>
        <begin position="425"/>
        <end position="446"/>
    </location>
</feature>
<dbReference type="AlphaFoldDB" id="A0A9P9BJI5"/>
<accession>A0A9P9BJI5</accession>
<dbReference type="GO" id="GO:0016020">
    <property type="term" value="C:membrane"/>
    <property type="evidence" value="ECO:0007669"/>
    <property type="project" value="UniProtKB-SubCell"/>
</dbReference>
<proteinExistence type="predicted"/>
<dbReference type="GeneID" id="70191168"/>
<dbReference type="SUPFAM" id="SSF103473">
    <property type="entry name" value="MFS general substrate transporter"/>
    <property type="match status" value="1"/>
</dbReference>
<keyword evidence="5 7" id="KW-0472">Membrane</keyword>
<dbReference type="PANTHER" id="PTHR43791">
    <property type="entry name" value="PERMEASE-RELATED"/>
    <property type="match status" value="1"/>
</dbReference>
<comment type="subcellular location">
    <subcellularLocation>
        <location evidence="1">Membrane</location>
        <topology evidence="1">Multi-pass membrane protein</topology>
    </subcellularLocation>
</comment>
<dbReference type="RefSeq" id="XP_046005623.1">
    <property type="nucleotide sequence ID" value="XM_046161622.1"/>
</dbReference>
<feature type="transmembrane region" description="Helical" evidence="7">
    <location>
        <begin position="83"/>
        <end position="104"/>
    </location>
</feature>
<feature type="transmembrane region" description="Helical" evidence="7">
    <location>
        <begin position="199"/>
        <end position="219"/>
    </location>
</feature>
<evidence type="ECO:0000256" key="6">
    <source>
        <dbReference type="SAM" id="MobiDB-lite"/>
    </source>
</evidence>
<keyword evidence="3 7" id="KW-0812">Transmembrane</keyword>
<protein>
    <submittedName>
        <fullName evidence="9">Major facilitator superfamily domain-containing protein</fullName>
    </submittedName>
</protein>
<evidence type="ECO:0000256" key="5">
    <source>
        <dbReference type="ARBA" id="ARBA00023136"/>
    </source>
</evidence>
<dbReference type="InterPro" id="IPR036259">
    <property type="entry name" value="MFS_trans_sf"/>
</dbReference>
<comment type="caution">
    <text evidence="9">The sequence shown here is derived from an EMBL/GenBank/DDBJ whole genome shotgun (WGS) entry which is preliminary data.</text>
</comment>
<feature type="domain" description="Major facilitator superfamily (MFS) profile" evidence="8">
    <location>
        <begin position="46"/>
        <end position="450"/>
    </location>
</feature>
<name>A0A9P9BJI5_9PEZI</name>
<organism evidence="9 10">
    <name type="scientific">Microdochium trichocladiopsis</name>
    <dbReference type="NCBI Taxonomy" id="1682393"/>
    <lineage>
        <taxon>Eukaryota</taxon>
        <taxon>Fungi</taxon>
        <taxon>Dikarya</taxon>
        <taxon>Ascomycota</taxon>
        <taxon>Pezizomycotina</taxon>
        <taxon>Sordariomycetes</taxon>
        <taxon>Xylariomycetidae</taxon>
        <taxon>Xylariales</taxon>
        <taxon>Microdochiaceae</taxon>
        <taxon>Microdochium</taxon>
    </lineage>
</organism>
<feature type="transmembrane region" description="Helical" evidence="7">
    <location>
        <begin position="168"/>
        <end position="187"/>
    </location>
</feature>
<dbReference type="OrthoDB" id="2985014at2759"/>
<evidence type="ECO:0000256" key="4">
    <source>
        <dbReference type="ARBA" id="ARBA00022989"/>
    </source>
</evidence>
<feature type="compositionally biased region" description="Basic and acidic residues" evidence="6">
    <location>
        <begin position="16"/>
        <end position="30"/>
    </location>
</feature>
<evidence type="ECO:0000256" key="7">
    <source>
        <dbReference type="SAM" id="Phobius"/>
    </source>
</evidence>
<sequence length="474" mass="52480">MSEKNQPDNTSGTEVSTDRVPPDAARHVEGDAAAEQRLVRKNDLLMMPGLALAYFTHTLDRANLGNAKTDGIEKDLGMVGNQFSLLLVLFYVPYALFNIPWYILAKKYNSAVIIPIAILGWGACTMGAAAATSFSGIMATRIVMGALEAAYKPCEVYYLSLFYTRREMGLRMGFIAGAASGLISWSVFKWENHLHGWQWLFLIEGAITVAVAIYLYIFAPRSPDKSRWYTDDERALARARLEQDSQDQDKHFRWADAKRQLQHWPTCGFAFLALMYGVGVASSSNFLPSIIKRLTNDTTTANLYTVGPNLVASVFQLTIVWLSDRYQQRASIACATTVLSLVAWILLGTLDLSRNPQVGYFLAYIITSATFIPSNIVPVWLSSNVPTTTGRAVALGLSYMGMNLAGIVSSLTFRAEDAPVYRPALTTVGCTQGVFILGALYLRWYYARLNKRLDSGDLAHAQGMEARPAYRYAV</sequence>
<keyword evidence="4 7" id="KW-1133">Transmembrane helix</keyword>
<evidence type="ECO:0000259" key="8">
    <source>
        <dbReference type="PROSITE" id="PS50850"/>
    </source>
</evidence>
<feature type="transmembrane region" description="Helical" evidence="7">
    <location>
        <begin position="268"/>
        <end position="291"/>
    </location>
</feature>
<evidence type="ECO:0000313" key="10">
    <source>
        <dbReference type="Proteomes" id="UP000756346"/>
    </source>
</evidence>
<keyword evidence="10" id="KW-1185">Reference proteome</keyword>
<feature type="transmembrane region" description="Helical" evidence="7">
    <location>
        <begin position="330"/>
        <end position="347"/>
    </location>
</feature>
<dbReference type="EMBL" id="JAGTJQ010000013">
    <property type="protein sequence ID" value="KAH7014656.1"/>
    <property type="molecule type" value="Genomic_DNA"/>
</dbReference>
<reference evidence="9" key="1">
    <citation type="journal article" date="2021" name="Nat. Commun.">
        <title>Genetic determinants of endophytism in the Arabidopsis root mycobiome.</title>
        <authorList>
            <person name="Mesny F."/>
            <person name="Miyauchi S."/>
            <person name="Thiergart T."/>
            <person name="Pickel B."/>
            <person name="Atanasova L."/>
            <person name="Karlsson M."/>
            <person name="Huettel B."/>
            <person name="Barry K.W."/>
            <person name="Haridas S."/>
            <person name="Chen C."/>
            <person name="Bauer D."/>
            <person name="Andreopoulos W."/>
            <person name="Pangilinan J."/>
            <person name="LaButti K."/>
            <person name="Riley R."/>
            <person name="Lipzen A."/>
            <person name="Clum A."/>
            <person name="Drula E."/>
            <person name="Henrissat B."/>
            <person name="Kohler A."/>
            <person name="Grigoriev I.V."/>
            <person name="Martin F.M."/>
            <person name="Hacquard S."/>
        </authorList>
    </citation>
    <scope>NUCLEOTIDE SEQUENCE</scope>
    <source>
        <strain evidence="9">MPI-CAGE-CH-0230</strain>
    </source>
</reference>
<dbReference type="PROSITE" id="PS50850">
    <property type="entry name" value="MFS"/>
    <property type="match status" value="1"/>
</dbReference>
<feature type="transmembrane region" description="Helical" evidence="7">
    <location>
        <begin position="359"/>
        <end position="381"/>
    </location>
</feature>
<dbReference type="GO" id="GO:0022857">
    <property type="term" value="F:transmembrane transporter activity"/>
    <property type="evidence" value="ECO:0007669"/>
    <property type="project" value="InterPro"/>
</dbReference>
<dbReference type="Gene3D" id="1.20.1250.20">
    <property type="entry name" value="MFS general substrate transporter like domains"/>
    <property type="match status" value="2"/>
</dbReference>